<gene>
    <name evidence="3" type="ORF">ACFSC2_00795</name>
</gene>
<proteinExistence type="predicted"/>
<accession>A0ABW4H7A7</accession>
<protein>
    <submittedName>
        <fullName evidence="3">Uncharacterized protein</fullName>
    </submittedName>
</protein>
<feature type="coiled-coil region" evidence="1">
    <location>
        <begin position="77"/>
        <end position="104"/>
    </location>
</feature>
<feature type="compositionally biased region" description="Polar residues" evidence="2">
    <location>
        <begin position="489"/>
        <end position="501"/>
    </location>
</feature>
<dbReference type="EMBL" id="JBHUDZ010000001">
    <property type="protein sequence ID" value="MFD1601269.1"/>
    <property type="molecule type" value="Genomic_DNA"/>
</dbReference>
<dbReference type="RefSeq" id="WP_379817349.1">
    <property type="nucleotide sequence ID" value="NZ_JBHUDZ010000001.1"/>
</dbReference>
<sequence>MEKQVHIIPKKVEEGQKYDRKLNSLVLKKAESFNIVIKEIEDFKKQKPIAPKKITKLSKEEYSNLSKTARWNYDVDAKQYDIDLKKYNEKLKVYNENLKKFDDLNWTWQLVYNELDPNKITHYANFKKGIHELISFPKLLEGGGIAWLEAWHENEKPKGIPPFGMYVQAEGVAQIVRAEWTDLRYNTIDKGTTVAFGSKVILHIYTAGLYGQEVEVHLADKDIFTPNDKLKIAGEDFFTREVKVYKLKPNDINKKGVAGILTVDNAKVDYAQKIEIEVVLDKAWIKTAGENLQIYAVVKSIKTGTFFAEFSRSSILVSTDKKSITLDQEPIPATNMPLIVGNVETNVSAFHPCRYDLIKASYSKTANSLGNESLEIELFNSKKEEDKIKTKLIMPVIAGVREGRRELKITLDSKTDECYFEDDKEKTHKGRVINLSQIHDAIVIEESTRVNEHKIYDKNEFKIGQDTGKGIRFGKEEEGHVDTDDDNEISNTHTKSKNSINGPFGITRESKTTVFKNKQVRGLYPNSDTELILDIGFDYGDESISSLLKHIWPLREKILQHYPIVLQTCCFTKQLDVTVYPDVKWILQFAYDCDPEEFQDMRKEKYDEYLVRVEKLDDKVKPQKLDEKIQQLDAEIAQAKKDASQAVGKKKESYKKLVAKLEKLNTKNKNRKDRYKDNKKKEKKAYKNDRPDLFSFKENVASGLSDLVLSLHVEYDRPGEAIEVSGSYKRYVELAKQLTEVTQMIDLILDGKKKSQKKLDKKFKQIDEKRAEEQLEAIGDALKGRSLFSKNLIPPSLAVVGSWYAENPKDINMNQVGIVGEIQILAKPLIGAEISMDFLALAQRAHPIARGLITLIDFSAAVGVGPKITLEIEISGQIEIEGKLRYNSASKTSNLNQKSLAGDAEDDSPLTVNGVFSLEIRGKIEFSKKANSYIFGSVELYGNAGFEVKTGITLSGAIKADDKGFFIDPLLTFHGLTVTGIVEAGYKVENSDGGEYSSGSTDESFELVLMNEYEGSFEDSEGKKIQFYLN</sequence>
<evidence type="ECO:0000256" key="1">
    <source>
        <dbReference type="SAM" id="Coils"/>
    </source>
</evidence>
<comment type="caution">
    <text evidence="3">The sequence shown here is derived from an EMBL/GenBank/DDBJ whole genome shotgun (WGS) entry which is preliminary data.</text>
</comment>
<feature type="coiled-coil region" evidence="1">
    <location>
        <begin position="622"/>
        <end position="681"/>
    </location>
</feature>
<organism evidence="3 4">
    <name type="scientific">Flavobacterium artemisiae</name>
    <dbReference type="NCBI Taxonomy" id="2126556"/>
    <lineage>
        <taxon>Bacteria</taxon>
        <taxon>Pseudomonadati</taxon>
        <taxon>Bacteroidota</taxon>
        <taxon>Flavobacteriia</taxon>
        <taxon>Flavobacteriales</taxon>
        <taxon>Flavobacteriaceae</taxon>
        <taxon>Flavobacterium</taxon>
    </lineage>
</organism>
<name>A0ABW4H7A7_9FLAO</name>
<evidence type="ECO:0000313" key="4">
    <source>
        <dbReference type="Proteomes" id="UP001597138"/>
    </source>
</evidence>
<dbReference type="Proteomes" id="UP001597138">
    <property type="component" value="Unassembled WGS sequence"/>
</dbReference>
<evidence type="ECO:0000256" key="2">
    <source>
        <dbReference type="SAM" id="MobiDB-lite"/>
    </source>
</evidence>
<feature type="region of interest" description="Disordered" evidence="2">
    <location>
        <begin position="477"/>
        <end position="503"/>
    </location>
</feature>
<keyword evidence="4" id="KW-1185">Reference proteome</keyword>
<reference evidence="4" key="1">
    <citation type="journal article" date="2019" name="Int. J. Syst. Evol. Microbiol.">
        <title>The Global Catalogue of Microorganisms (GCM) 10K type strain sequencing project: providing services to taxonomists for standard genome sequencing and annotation.</title>
        <authorList>
            <consortium name="The Broad Institute Genomics Platform"/>
            <consortium name="The Broad Institute Genome Sequencing Center for Infectious Disease"/>
            <person name="Wu L."/>
            <person name="Ma J."/>
        </authorList>
    </citation>
    <scope>NUCLEOTIDE SEQUENCE [LARGE SCALE GENOMIC DNA]</scope>
    <source>
        <strain evidence="4">CCUG 70865</strain>
    </source>
</reference>
<keyword evidence="1" id="KW-0175">Coiled coil</keyword>
<evidence type="ECO:0000313" key="3">
    <source>
        <dbReference type="EMBL" id="MFD1601269.1"/>
    </source>
</evidence>